<comment type="caution">
    <text evidence="7">The sequence shown here is derived from an EMBL/GenBank/DDBJ whole genome shotgun (WGS) entry which is preliminary data.</text>
</comment>
<feature type="transmembrane region" description="Helical" evidence="5">
    <location>
        <begin position="207"/>
        <end position="225"/>
    </location>
</feature>
<feature type="transmembrane region" description="Helical" evidence="5">
    <location>
        <begin position="48"/>
        <end position="67"/>
    </location>
</feature>
<dbReference type="GO" id="GO:0022857">
    <property type="term" value="F:transmembrane transporter activity"/>
    <property type="evidence" value="ECO:0007669"/>
    <property type="project" value="InterPro"/>
</dbReference>
<accession>A0A1V6PV27</accession>
<dbReference type="InterPro" id="IPR020846">
    <property type="entry name" value="MFS_dom"/>
</dbReference>
<dbReference type="PANTHER" id="PTHR42718:SF10">
    <property type="entry name" value="TRANSPORTER, PUTATIVE (AFU_ORTHOLOGUE AFUA_8G06760)-RELATED"/>
    <property type="match status" value="1"/>
</dbReference>
<evidence type="ECO:0000313" key="7">
    <source>
        <dbReference type="EMBL" id="OQD80889.1"/>
    </source>
</evidence>
<protein>
    <recommendedName>
        <fullName evidence="6">Major facilitator superfamily (MFS) profile domain-containing protein</fullName>
    </recommendedName>
</protein>
<dbReference type="GO" id="GO:0016020">
    <property type="term" value="C:membrane"/>
    <property type="evidence" value="ECO:0007669"/>
    <property type="project" value="UniProtKB-SubCell"/>
</dbReference>
<evidence type="ECO:0000313" key="8">
    <source>
        <dbReference type="Proteomes" id="UP000191672"/>
    </source>
</evidence>
<evidence type="ECO:0000256" key="4">
    <source>
        <dbReference type="ARBA" id="ARBA00023136"/>
    </source>
</evidence>
<proteinExistence type="predicted"/>
<reference evidence="8" key="1">
    <citation type="journal article" date="2017" name="Nat. Microbiol.">
        <title>Global analysis of biosynthetic gene clusters reveals vast potential of secondary metabolite production in Penicillium species.</title>
        <authorList>
            <person name="Nielsen J.C."/>
            <person name="Grijseels S."/>
            <person name="Prigent S."/>
            <person name="Ji B."/>
            <person name="Dainat J."/>
            <person name="Nielsen K.F."/>
            <person name="Frisvad J.C."/>
            <person name="Workman M."/>
            <person name="Nielsen J."/>
        </authorList>
    </citation>
    <scope>NUCLEOTIDE SEQUENCE [LARGE SCALE GENOMIC DNA]</scope>
    <source>
        <strain evidence="8">IBT 31811</strain>
    </source>
</reference>
<feature type="transmembrane region" description="Helical" evidence="5">
    <location>
        <begin position="116"/>
        <end position="135"/>
    </location>
</feature>
<dbReference type="Pfam" id="PF07690">
    <property type="entry name" value="MFS_1"/>
    <property type="match status" value="1"/>
</dbReference>
<dbReference type="PANTHER" id="PTHR42718">
    <property type="entry name" value="MAJOR FACILITATOR SUPERFAMILY MULTIDRUG TRANSPORTER MFSC"/>
    <property type="match status" value="1"/>
</dbReference>
<gene>
    <name evidence="7" type="ORF">PENANT_c031G11333</name>
</gene>
<keyword evidence="4 5" id="KW-0472">Membrane</keyword>
<feature type="domain" description="Major facilitator superfamily (MFS) profile" evidence="6">
    <location>
        <begin position="50"/>
        <end position="276"/>
    </location>
</feature>
<evidence type="ECO:0000256" key="3">
    <source>
        <dbReference type="ARBA" id="ARBA00022989"/>
    </source>
</evidence>
<dbReference type="Gene3D" id="1.20.1250.20">
    <property type="entry name" value="MFS general substrate transporter like domains"/>
    <property type="match status" value="1"/>
</dbReference>
<feature type="transmembrane region" description="Helical" evidence="5">
    <location>
        <begin position="87"/>
        <end position="104"/>
    </location>
</feature>
<feature type="transmembrane region" description="Helical" evidence="5">
    <location>
        <begin position="246"/>
        <end position="267"/>
    </location>
</feature>
<dbReference type="Proteomes" id="UP000191672">
    <property type="component" value="Unassembled WGS sequence"/>
</dbReference>
<evidence type="ECO:0000256" key="5">
    <source>
        <dbReference type="SAM" id="Phobius"/>
    </source>
</evidence>
<dbReference type="PROSITE" id="PS50850">
    <property type="entry name" value="MFS"/>
    <property type="match status" value="1"/>
</dbReference>
<comment type="subcellular location">
    <subcellularLocation>
        <location evidence="1">Membrane</location>
        <topology evidence="1">Multi-pass membrane protein</topology>
    </subcellularLocation>
</comment>
<feature type="transmembrane region" description="Helical" evidence="5">
    <location>
        <begin position="141"/>
        <end position="161"/>
    </location>
</feature>
<feature type="transmembrane region" description="Helical" evidence="5">
    <location>
        <begin position="182"/>
        <end position="201"/>
    </location>
</feature>
<keyword evidence="8" id="KW-1185">Reference proteome</keyword>
<keyword evidence="3 5" id="KW-1133">Transmembrane helix</keyword>
<keyword evidence="2 5" id="KW-0812">Transmembrane</keyword>
<evidence type="ECO:0000256" key="1">
    <source>
        <dbReference type="ARBA" id="ARBA00004141"/>
    </source>
</evidence>
<name>A0A1V6PV27_9EURO</name>
<evidence type="ECO:0000256" key="2">
    <source>
        <dbReference type="ARBA" id="ARBA00022692"/>
    </source>
</evidence>
<dbReference type="InterPro" id="IPR036259">
    <property type="entry name" value="MFS_trans_sf"/>
</dbReference>
<dbReference type="InterPro" id="IPR011701">
    <property type="entry name" value="MFS"/>
</dbReference>
<evidence type="ECO:0000259" key="6">
    <source>
        <dbReference type="PROSITE" id="PS50850"/>
    </source>
</evidence>
<organism evidence="7 8">
    <name type="scientific">Penicillium antarcticum</name>
    <dbReference type="NCBI Taxonomy" id="416450"/>
    <lineage>
        <taxon>Eukaryota</taxon>
        <taxon>Fungi</taxon>
        <taxon>Dikarya</taxon>
        <taxon>Ascomycota</taxon>
        <taxon>Pezizomycotina</taxon>
        <taxon>Eurotiomycetes</taxon>
        <taxon>Eurotiomycetidae</taxon>
        <taxon>Eurotiales</taxon>
        <taxon>Aspergillaceae</taxon>
        <taxon>Penicillium</taxon>
    </lineage>
</organism>
<sequence length="276" mass="29925">MPNVQSYLGSGGTLPEPDRDLRYQIPEYQPLLGVVPQSDAKRGDSHQILIILCTACSIFICAALNGLLTLNIAQIAAELKLAPGVELWPMSLFFLAQGCTFVLAGSLTDVLGSRRVFLSGCFLQTVCYLSIGLAQSGAQLIASRIVSGMAYSMCFLSSMAIHRENLPVGKIRNLAFSSTITCQYAGHGVGILVAGLLSVTAGWRLSFHYAATLSLCGFLVSVWVIPKHVDDTKDIPWREIYGDIDWLGTFLATFLMALLFIALAYAYPDIPLTTSY</sequence>
<dbReference type="SUPFAM" id="SSF103473">
    <property type="entry name" value="MFS general substrate transporter"/>
    <property type="match status" value="1"/>
</dbReference>
<dbReference type="AlphaFoldDB" id="A0A1V6PV27"/>
<dbReference type="EMBL" id="MDYN01000031">
    <property type="protein sequence ID" value="OQD80889.1"/>
    <property type="molecule type" value="Genomic_DNA"/>
</dbReference>